<dbReference type="Proteomes" id="UP000184782">
    <property type="component" value="Unassembled WGS sequence"/>
</dbReference>
<gene>
    <name evidence="2" type="ORF">SAMN05421769_0025</name>
</gene>
<proteinExistence type="predicted"/>
<accession>A0A1N6E8T4</accession>
<name>A0A1N6E8T4_9FLAO</name>
<dbReference type="Pfam" id="PF03435">
    <property type="entry name" value="Sacchrp_dh_NADP"/>
    <property type="match status" value="1"/>
</dbReference>
<dbReference type="EMBL" id="FSRQ01000001">
    <property type="protein sequence ID" value="SIN79444.1"/>
    <property type="molecule type" value="Genomic_DNA"/>
</dbReference>
<organism evidence="2 3">
    <name type="scientific">Chryseobacterium scophthalmum</name>
    <dbReference type="NCBI Taxonomy" id="59733"/>
    <lineage>
        <taxon>Bacteria</taxon>
        <taxon>Pseudomonadati</taxon>
        <taxon>Bacteroidota</taxon>
        <taxon>Flavobacteriia</taxon>
        <taxon>Flavobacteriales</taxon>
        <taxon>Weeksellaceae</taxon>
        <taxon>Chryseobacterium group</taxon>
        <taxon>Chryseobacterium</taxon>
    </lineage>
</organism>
<dbReference type="InterPro" id="IPR036291">
    <property type="entry name" value="NAD(P)-bd_dom_sf"/>
</dbReference>
<dbReference type="AlphaFoldDB" id="A0A1N6E8T4"/>
<dbReference type="InterPro" id="IPR005097">
    <property type="entry name" value="Sacchrp_dh_NADP-bd"/>
</dbReference>
<dbReference type="STRING" id="59733.SAMN05421769_0025"/>
<reference evidence="3" key="1">
    <citation type="submission" date="2016-12" db="EMBL/GenBank/DDBJ databases">
        <authorList>
            <person name="Varghese N."/>
            <person name="Submissions S."/>
        </authorList>
    </citation>
    <scope>NUCLEOTIDE SEQUENCE [LARGE SCALE GENOMIC DNA]</scope>
    <source>
        <strain evidence="3">DSM 16779</strain>
    </source>
</reference>
<dbReference type="PANTHER" id="PTHR43796">
    <property type="entry name" value="CARBOXYNORSPERMIDINE SYNTHASE"/>
    <property type="match status" value="1"/>
</dbReference>
<evidence type="ECO:0000313" key="2">
    <source>
        <dbReference type="EMBL" id="SIN79444.1"/>
    </source>
</evidence>
<dbReference type="Gene3D" id="3.40.50.720">
    <property type="entry name" value="NAD(P)-binding Rossmann-like Domain"/>
    <property type="match status" value="1"/>
</dbReference>
<dbReference type="Gene3D" id="3.30.360.10">
    <property type="entry name" value="Dihydrodipicolinate Reductase, domain 2"/>
    <property type="match status" value="1"/>
</dbReference>
<keyword evidence="3" id="KW-1185">Reference proteome</keyword>
<dbReference type="SUPFAM" id="SSF51735">
    <property type="entry name" value="NAD(P)-binding Rossmann-fold domains"/>
    <property type="match status" value="1"/>
</dbReference>
<evidence type="ECO:0000259" key="1">
    <source>
        <dbReference type="Pfam" id="PF03435"/>
    </source>
</evidence>
<sequence length="352" mass="39718">MKGKILIVGGYGAVGSSIAERLMKMYPHQVIIAGRSFSKAHAKAEQFQNKVIPQQLDVNNSKDLSILNDVELVIMCLDQQNTDFVEHCIFKGISYIDISADYQNLQKIEKLHCLAEQNNTTVVLSVGLAPGITNLLAQYVVSQMKNVESVDIFVLLGLGEKHGDHAYQWTFDNVDSNYTLKIHDEEKNVKSFTEPLKTNLLGNRNFYLFNFSDQHVLLNALDVPKVQTRMAFDVEWFTELTAFLRKLRITKLFRNKKVQDFAIQSFKNFPMGTDVFGVKVIGKNKNGNSKVVSVTGNNEGRITASVAAEIAILILNENLPKGVFHSHQLVKDIPTFLNKLKNYDYGFQINIQ</sequence>
<dbReference type="OrthoDB" id="1910498at2"/>
<evidence type="ECO:0000313" key="3">
    <source>
        <dbReference type="Proteomes" id="UP000184782"/>
    </source>
</evidence>
<dbReference type="RefSeq" id="WP_074227989.1">
    <property type="nucleotide sequence ID" value="NZ_FSRQ01000001.1"/>
</dbReference>
<protein>
    <submittedName>
        <fullName evidence="2">Saccharopine dehydrogenase, NADP-dependent</fullName>
    </submittedName>
</protein>
<dbReference type="PANTHER" id="PTHR43796:SF2">
    <property type="entry name" value="CARBOXYNORSPERMIDINE SYNTHASE"/>
    <property type="match status" value="1"/>
</dbReference>
<feature type="domain" description="Saccharopine dehydrogenase NADP binding" evidence="1">
    <location>
        <begin position="5"/>
        <end position="123"/>
    </location>
</feature>